<organism evidence="1 2">
    <name type="scientific">Linum trigynum</name>
    <dbReference type="NCBI Taxonomy" id="586398"/>
    <lineage>
        <taxon>Eukaryota</taxon>
        <taxon>Viridiplantae</taxon>
        <taxon>Streptophyta</taxon>
        <taxon>Embryophyta</taxon>
        <taxon>Tracheophyta</taxon>
        <taxon>Spermatophyta</taxon>
        <taxon>Magnoliopsida</taxon>
        <taxon>eudicotyledons</taxon>
        <taxon>Gunneridae</taxon>
        <taxon>Pentapetalae</taxon>
        <taxon>rosids</taxon>
        <taxon>fabids</taxon>
        <taxon>Malpighiales</taxon>
        <taxon>Linaceae</taxon>
        <taxon>Linum</taxon>
    </lineage>
</organism>
<dbReference type="EMBL" id="OZ034813">
    <property type="protein sequence ID" value="CAL1352359.1"/>
    <property type="molecule type" value="Genomic_DNA"/>
</dbReference>
<dbReference type="Proteomes" id="UP001497516">
    <property type="component" value="Chromosome 1"/>
</dbReference>
<proteinExistence type="predicted"/>
<evidence type="ECO:0000313" key="2">
    <source>
        <dbReference type="Proteomes" id="UP001497516"/>
    </source>
</evidence>
<gene>
    <name evidence="1" type="ORF">LTRI10_LOCUS333</name>
</gene>
<sequence length="72" mass="7538">MEREGIRFGGGLKQRSVARPVCRTLCTILGPLSLSVSPLLPLSTGQSAACKSRLPSQPCDDGASAKSQLLLL</sequence>
<keyword evidence="2" id="KW-1185">Reference proteome</keyword>
<accession>A0AAV2C767</accession>
<dbReference type="AlphaFoldDB" id="A0AAV2C767"/>
<reference evidence="1 2" key="1">
    <citation type="submission" date="2024-04" db="EMBL/GenBank/DDBJ databases">
        <authorList>
            <person name="Fracassetti M."/>
        </authorList>
    </citation>
    <scope>NUCLEOTIDE SEQUENCE [LARGE SCALE GENOMIC DNA]</scope>
</reference>
<protein>
    <submittedName>
        <fullName evidence="1">Uncharacterized protein</fullName>
    </submittedName>
</protein>
<name>A0AAV2C767_9ROSI</name>
<evidence type="ECO:0000313" key="1">
    <source>
        <dbReference type="EMBL" id="CAL1352359.1"/>
    </source>
</evidence>